<protein>
    <submittedName>
        <fullName evidence="1">Uncharacterized protein</fullName>
    </submittedName>
</protein>
<reference evidence="1" key="1">
    <citation type="submission" date="2021-01" db="EMBL/GenBank/DDBJ databases">
        <authorList>
            <person name="Corre E."/>
            <person name="Pelletier E."/>
            <person name="Niang G."/>
            <person name="Scheremetjew M."/>
            <person name="Finn R."/>
            <person name="Kale V."/>
            <person name="Holt S."/>
            <person name="Cochrane G."/>
            <person name="Meng A."/>
            <person name="Brown T."/>
            <person name="Cohen L."/>
        </authorList>
    </citation>
    <scope>NUCLEOTIDE SEQUENCE</scope>
    <source>
        <strain evidence="1">NIES-381</strain>
    </source>
</reference>
<gene>
    <name evidence="1" type="ORF">EGYM00392_LOCUS8697</name>
</gene>
<evidence type="ECO:0000313" key="1">
    <source>
        <dbReference type="EMBL" id="CAD8997631.1"/>
    </source>
</evidence>
<organism evidence="1">
    <name type="scientific">Eutreptiella gymnastica</name>
    <dbReference type="NCBI Taxonomy" id="73025"/>
    <lineage>
        <taxon>Eukaryota</taxon>
        <taxon>Discoba</taxon>
        <taxon>Euglenozoa</taxon>
        <taxon>Euglenida</taxon>
        <taxon>Spirocuta</taxon>
        <taxon>Euglenophyceae</taxon>
        <taxon>Eutreptiales</taxon>
        <taxon>Eutreptiaceae</taxon>
        <taxon>Eutreptiella</taxon>
    </lineage>
</organism>
<dbReference type="EMBL" id="HBGA01022668">
    <property type="protein sequence ID" value="CAD8997631.1"/>
    <property type="molecule type" value="Transcribed_RNA"/>
</dbReference>
<dbReference type="AlphaFoldDB" id="A0A7S1N549"/>
<proteinExistence type="predicted"/>
<name>A0A7S1N549_9EUGL</name>
<accession>A0A7S1N549</accession>
<sequence length="171" mass="19794">MTLLLKEAKRFIPSTLIMTTQCVTRFVNRWNKWFASDDYAPPVPPHDAISLFELDVQEMFPSLDQDRVLASLQELHDLVLKARGKRGKCLLFAINRHDRKLDRMGTGYHRFFTNLSFPEVMTFCRFDVLKNDVFVVRSSVMRQREALLLGGPEVLNLPMRTFLSESISSTP</sequence>